<dbReference type="InterPro" id="IPR006059">
    <property type="entry name" value="SBP"/>
</dbReference>
<dbReference type="Pfam" id="PF01547">
    <property type="entry name" value="SBP_bac_1"/>
    <property type="match status" value="1"/>
</dbReference>
<dbReference type="Gene3D" id="3.40.190.10">
    <property type="entry name" value="Periplasmic binding protein-like II"/>
    <property type="match status" value="2"/>
</dbReference>
<proteinExistence type="inferred from homology"/>
<keyword evidence="4" id="KW-0732">Signal</keyword>
<evidence type="ECO:0000256" key="4">
    <source>
        <dbReference type="ARBA" id="ARBA00022729"/>
    </source>
</evidence>
<gene>
    <name evidence="5" type="ORF">AVDCRST_MAG59-4471</name>
</gene>
<evidence type="ECO:0000256" key="3">
    <source>
        <dbReference type="ARBA" id="ARBA00022448"/>
    </source>
</evidence>
<comment type="subcellular location">
    <subcellularLocation>
        <location evidence="1">Periplasm</location>
    </subcellularLocation>
</comment>
<dbReference type="EMBL" id="CADCWF010000330">
    <property type="protein sequence ID" value="CAA9578923.1"/>
    <property type="molecule type" value="Genomic_DNA"/>
</dbReference>
<dbReference type="PROSITE" id="PS51318">
    <property type="entry name" value="TAT"/>
    <property type="match status" value="1"/>
</dbReference>
<evidence type="ECO:0000256" key="2">
    <source>
        <dbReference type="ARBA" id="ARBA00008520"/>
    </source>
</evidence>
<dbReference type="PANTHER" id="PTHR43649:SF34">
    <property type="entry name" value="ABC TRANSPORTER PERIPLASMIC-BINDING PROTEIN YCJN-RELATED"/>
    <property type="match status" value="1"/>
</dbReference>
<dbReference type="AlphaFoldDB" id="A0A6J4VGN3"/>
<keyword evidence="3" id="KW-0813">Transport</keyword>
<evidence type="ECO:0000256" key="1">
    <source>
        <dbReference type="ARBA" id="ARBA00004418"/>
    </source>
</evidence>
<protein>
    <submittedName>
        <fullName evidence="5">Uncharacterized protein</fullName>
    </submittedName>
</protein>
<sequence length="501" mass="54514">MRETTDFRDKSAIANALTAYRHGRISRRTMLQTLAAAGVALSATPARPRRAAAQASPTAEVADQPEEIVAWLEDVGRQFEGASIKVVSEETPPSRAIINLKQQYFEELTGITVDWEVVPLAQVLAKVSQDAASQLGANDIYYFDQAWVGRFINDTFDPRELLEQKPDLAMPNYDIDDFLQPLVQHIATYGDKMIGFPCDVPIFMYFYRSDIYDEMGLSPATTMEEYLANAKAINDAMAADGTYGTVGQMQSGHYALNCDMTAWVWSHGGSVFTADGMCSLNDAAAVTGVDYMRELQTYMPAAVTTYDWGGQATAIQQGQGGQVITWGEDFPGWDDPASSTVSGLMEPVALPANAAQRPAEEAGFEEVPDLGHQGGSTYCLSRYSKNADPAWVFLQWATSSNTQTLASIIGGGASPMRQSTFDDPRVQANAQVGIAGTTRHFPAMYDVIMNRMGTEPHLPQWPLIATDIIAVELGKLTTGGYGSTQEGMDTIKRLVDEAAAR</sequence>
<evidence type="ECO:0000313" key="5">
    <source>
        <dbReference type="EMBL" id="CAA9578923.1"/>
    </source>
</evidence>
<dbReference type="SUPFAM" id="SSF53850">
    <property type="entry name" value="Periplasmic binding protein-like II"/>
    <property type="match status" value="1"/>
</dbReference>
<comment type="similarity">
    <text evidence="2">Belongs to the bacterial solute-binding protein 1 family.</text>
</comment>
<dbReference type="GO" id="GO:0042597">
    <property type="term" value="C:periplasmic space"/>
    <property type="evidence" value="ECO:0007669"/>
    <property type="project" value="UniProtKB-SubCell"/>
</dbReference>
<reference evidence="5" key="1">
    <citation type="submission" date="2020-02" db="EMBL/GenBank/DDBJ databases">
        <authorList>
            <person name="Meier V. D."/>
        </authorList>
    </citation>
    <scope>NUCLEOTIDE SEQUENCE</scope>
    <source>
        <strain evidence="5">AVDCRST_MAG59</strain>
    </source>
</reference>
<name>A0A6J4VGN3_9BACT</name>
<accession>A0A6J4VGN3</accession>
<dbReference type="PANTHER" id="PTHR43649">
    <property type="entry name" value="ARABINOSE-BINDING PROTEIN-RELATED"/>
    <property type="match status" value="1"/>
</dbReference>
<organism evidence="5">
    <name type="scientific">uncultured Thermomicrobiales bacterium</name>
    <dbReference type="NCBI Taxonomy" id="1645740"/>
    <lineage>
        <taxon>Bacteria</taxon>
        <taxon>Pseudomonadati</taxon>
        <taxon>Thermomicrobiota</taxon>
        <taxon>Thermomicrobia</taxon>
        <taxon>Thermomicrobiales</taxon>
        <taxon>environmental samples</taxon>
    </lineage>
</organism>
<dbReference type="InterPro" id="IPR006311">
    <property type="entry name" value="TAT_signal"/>
</dbReference>
<dbReference type="InterPro" id="IPR050490">
    <property type="entry name" value="Bact_solute-bd_prot1"/>
</dbReference>